<gene>
    <name evidence="1" type="ORF">DERF_002391</name>
</gene>
<proteinExistence type="predicted"/>
<organism evidence="1 2">
    <name type="scientific">Dermatophagoides farinae</name>
    <name type="common">American house dust mite</name>
    <dbReference type="NCBI Taxonomy" id="6954"/>
    <lineage>
        <taxon>Eukaryota</taxon>
        <taxon>Metazoa</taxon>
        <taxon>Ecdysozoa</taxon>
        <taxon>Arthropoda</taxon>
        <taxon>Chelicerata</taxon>
        <taxon>Arachnida</taxon>
        <taxon>Acari</taxon>
        <taxon>Acariformes</taxon>
        <taxon>Sarcoptiformes</taxon>
        <taxon>Astigmata</taxon>
        <taxon>Psoroptidia</taxon>
        <taxon>Analgoidea</taxon>
        <taxon>Pyroglyphidae</taxon>
        <taxon>Dermatophagoidinae</taxon>
        <taxon>Dermatophagoides</taxon>
    </lineage>
</organism>
<dbReference type="EMBL" id="ASGP02000001">
    <property type="protein sequence ID" value="KAH9528442.1"/>
    <property type="molecule type" value="Genomic_DNA"/>
</dbReference>
<evidence type="ECO:0000313" key="2">
    <source>
        <dbReference type="Proteomes" id="UP000790347"/>
    </source>
</evidence>
<dbReference type="AlphaFoldDB" id="A0A922IAK3"/>
<reference evidence="1" key="1">
    <citation type="submission" date="2013-05" db="EMBL/GenBank/DDBJ databases">
        <authorList>
            <person name="Yim A.K.Y."/>
            <person name="Chan T.F."/>
            <person name="Ji K.M."/>
            <person name="Liu X.Y."/>
            <person name="Zhou J.W."/>
            <person name="Li R.Q."/>
            <person name="Yang K.Y."/>
            <person name="Li J."/>
            <person name="Li M."/>
            <person name="Law P.T.W."/>
            <person name="Wu Y.L."/>
            <person name="Cai Z.L."/>
            <person name="Qin H."/>
            <person name="Bao Y."/>
            <person name="Leung R.K.K."/>
            <person name="Ng P.K.S."/>
            <person name="Zou J."/>
            <person name="Zhong X.J."/>
            <person name="Ran P.X."/>
            <person name="Zhong N.S."/>
            <person name="Liu Z.G."/>
            <person name="Tsui S.K.W."/>
        </authorList>
    </citation>
    <scope>NUCLEOTIDE SEQUENCE</scope>
    <source>
        <strain evidence="1">Derf</strain>
        <tissue evidence="1">Whole organism</tissue>
    </source>
</reference>
<accession>A0A922IAK3</accession>
<comment type="caution">
    <text evidence="1">The sequence shown here is derived from an EMBL/GenBank/DDBJ whole genome shotgun (WGS) entry which is preliminary data.</text>
</comment>
<sequence>MAGIGKRARQRATRAFPIKSFMVNESTLLSRLRYGELELPEKKLTHLTNLHHEQYRKIQQEKLKFTLFIYKKKPVYHRFTIKSKNKILNSNYDTGGG</sequence>
<name>A0A922IAK3_DERFA</name>
<keyword evidence="2" id="KW-1185">Reference proteome</keyword>
<protein>
    <submittedName>
        <fullName evidence="1">Uncharacterized protein</fullName>
    </submittedName>
</protein>
<dbReference type="Proteomes" id="UP000790347">
    <property type="component" value="Unassembled WGS sequence"/>
</dbReference>
<evidence type="ECO:0000313" key="1">
    <source>
        <dbReference type="EMBL" id="KAH9528442.1"/>
    </source>
</evidence>
<reference evidence="1" key="2">
    <citation type="journal article" date="2022" name="Res Sq">
        <title>Comparative Genomics Reveals Insights into the Divergent Evolution of Astigmatic Mites and Household Pest Adaptations.</title>
        <authorList>
            <person name="Xiong Q."/>
            <person name="Wan A.T.-Y."/>
            <person name="Liu X.-Y."/>
            <person name="Fung C.S.-H."/>
            <person name="Xiao X."/>
            <person name="Malainual N."/>
            <person name="Hou J."/>
            <person name="Wang L."/>
            <person name="Wang M."/>
            <person name="Yang K."/>
            <person name="Cui Y."/>
            <person name="Leung E."/>
            <person name="Nong W."/>
            <person name="Shin S.-K."/>
            <person name="Au S."/>
            <person name="Jeong K.Y."/>
            <person name="Chew F.T."/>
            <person name="Hui J."/>
            <person name="Leung T.F."/>
            <person name="Tungtrongchitr A."/>
            <person name="Zhong N."/>
            <person name="Liu Z."/>
            <person name="Tsui S."/>
        </authorList>
    </citation>
    <scope>NUCLEOTIDE SEQUENCE</scope>
    <source>
        <strain evidence="1">Derf</strain>
        <tissue evidence="1">Whole organism</tissue>
    </source>
</reference>